<keyword evidence="1" id="KW-0472">Membrane</keyword>
<dbReference type="Proteomes" id="UP001301653">
    <property type="component" value="Unassembled WGS sequence"/>
</dbReference>
<keyword evidence="1" id="KW-1133">Transmembrane helix</keyword>
<sequence length="106" mass="11115">MPQVSTASAPPPASRRLQVLPRILAAILGGYVFAWGTVALTTSALFTLKLAFHDAEFLGALVGLLAYLGAFLWAIATHHMARLWMVVVGGGALMAAAASLLQSRLV</sequence>
<proteinExistence type="predicted"/>
<protein>
    <submittedName>
        <fullName evidence="2">Iron uptake protein</fullName>
    </submittedName>
</protein>
<keyword evidence="3" id="KW-1185">Reference proteome</keyword>
<dbReference type="RefSeq" id="WP_323438620.1">
    <property type="nucleotide sequence ID" value="NZ_JAYFUH010000109.1"/>
</dbReference>
<feature type="transmembrane region" description="Helical" evidence="1">
    <location>
        <begin position="23"/>
        <end position="45"/>
    </location>
</feature>
<gene>
    <name evidence="2" type="ORF">VA603_09270</name>
</gene>
<evidence type="ECO:0000256" key="1">
    <source>
        <dbReference type="SAM" id="Phobius"/>
    </source>
</evidence>
<evidence type="ECO:0000313" key="3">
    <source>
        <dbReference type="Proteomes" id="UP001301653"/>
    </source>
</evidence>
<keyword evidence="1" id="KW-0812">Transmembrane</keyword>
<evidence type="ECO:0000313" key="2">
    <source>
        <dbReference type="EMBL" id="MEA5667718.1"/>
    </source>
</evidence>
<feature type="transmembrane region" description="Helical" evidence="1">
    <location>
        <begin position="57"/>
        <end position="76"/>
    </location>
</feature>
<reference evidence="2 3" key="1">
    <citation type="submission" date="2023-12" db="EMBL/GenBank/DDBJ databases">
        <title>Stenotrophomonas guangdongensis sp. nov., isolated from wilted pepper plants (Capsicum annuum).</title>
        <authorList>
            <person name="Qiu M."/>
            <person name="Li Y."/>
            <person name="Liu Q."/>
            <person name="Zhang X."/>
            <person name="Huang Y."/>
            <person name="Guo R."/>
            <person name="Hu M."/>
            <person name="Zhou J."/>
            <person name="Zhou X."/>
        </authorList>
    </citation>
    <scope>NUCLEOTIDE SEQUENCE [LARGE SCALE GENOMIC DNA]</scope>
    <source>
        <strain evidence="2 3">MH1</strain>
    </source>
</reference>
<organism evidence="2 3">
    <name type="scientific">Stenotrophomonas capsici</name>
    <dbReference type="NCBI Taxonomy" id="3110230"/>
    <lineage>
        <taxon>Bacteria</taxon>
        <taxon>Pseudomonadati</taxon>
        <taxon>Pseudomonadota</taxon>
        <taxon>Gammaproteobacteria</taxon>
        <taxon>Lysobacterales</taxon>
        <taxon>Lysobacteraceae</taxon>
        <taxon>Stenotrophomonas</taxon>
    </lineage>
</organism>
<name>A0ABU5V4D4_9GAMM</name>
<dbReference type="EMBL" id="JAYFUH010000109">
    <property type="protein sequence ID" value="MEA5667718.1"/>
    <property type="molecule type" value="Genomic_DNA"/>
</dbReference>
<accession>A0ABU5V4D4</accession>
<comment type="caution">
    <text evidence="2">The sequence shown here is derived from an EMBL/GenBank/DDBJ whole genome shotgun (WGS) entry which is preliminary data.</text>
</comment>
<feature type="transmembrane region" description="Helical" evidence="1">
    <location>
        <begin position="83"/>
        <end position="101"/>
    </location>
</feature>